<evidence type="ECO:0000259" key="7">
    <source>
        <dbReference type="Pfam" id="PF04024"/>
    </source>
</evidence>
<reference evidence="8 9" key="1">
    <citation type="submission" date="2012-05" db="EMBL/GenBank/DDBJ databases">
        <authorList>
            <person name="Weinstock G."/>
            <person name="Sodergren E."/>
            <person name="Lobos E.A."/>
            <person name="Fulton L."/>
            <person name="Fulton R."/>
            <person name="Courtney L."/>
            <person name="Fronick C."/>
            <person name="O'Laughlin M."/>
            <person name="Godfrey J."/>
            <person name="Wilson R.M."/>
            <person name="Miner T."/>
            <person name="Farmer C."/>
            <person name="Delehaunty K."/>
            <person name="Cordes M."/>
            <person name="Minx P."/>
            <person name="Tomlinson C."/>
            <person name="Chen J."/>
            <person name="Wollam A."/>
            <person name="Pepin K.H."/>
            <person name="Bhonagiri V."/>
            <person name="Zhang X."/>
            <person name="Suruliraj S."/>
            <person name="Warren W."/>
            <person name="Mitreva M."/>
            <person name="Mardis E.R."/>
            <person name="Wilson R.K."/>
        </authorList>
    </citation>
    <scope>NUCLEOTIDE SEQUENCE [LARGE SCALE GENOMIC DNA]</scope>
    <source>
        <strain evidence="8 9">F0235</strain>
    </source>
</reference>
<dbReference type="GO" id="GO:0005886">
    <property type="term" value="C:plasma membrane"/>
    <property type="evidence" value="ECO:0007669"/>
    <property type="project" value="UniProtKB-SubCell"/>
</dbReference>
<dbReference type="PANTHER" id="PTHR33885">
    <property type="entry name" value="PHAGE SHOCK PROTEIN C"/>
    <property type="match status" value="1"/>
</dbReference>
<evidence type="ECO:0000256" key="6">
    <source>
        <dbReference type="SAM" id="Phobius"/>
    </source>
</evidence>
<dbReference type="InterPro" id="IPR052027">
    <property type="entry name" value="PspC"/>
</dbReference>
<evidence type="ECO:0000256" key="1">
    <source>
        <dbReference type="ARBA" id="ARBA00004162"/>
    </source>
</evidence>
<keyword evidence="9" id="KW-1185">Reference proteome</keyword>
<dbReference type="eggNOG" id="COG1983">
    <property type="taxonomic scope" value="Bacteria"/>
</dbReference>
<evidence type="ECO:0000256" key="3">
    <source>
        <dbReference type="ARBA" id="ARBA00022692"/>
    </source>
</evidence>
<dbReference type="EMBL" id="AMEM01000005">
    <property type="protein sequence ID" value="EKX92525.1"/>
    <property type="molecule type" value="Genomic_DNA"/>
</dbReference>
<evidence type="ECO:0000256" key="2">
    <source>
        <dbReference type="ARBA" id="ARBA00022475"/>
    </source>
</evidence>
<keyword evidence="2" id="KW-1003">Cell membrane</keyword>
<feature type="transmembrane region" description="Helical" evidence="6">
    <location>
        <begin position="47"/>
        <end position="70"/>
    </location>
</feature>
<dbReference type="Proteomes" id="UP000010445">
    <property type="component" value="Unassembled WGS sequence"/>
</dbReference>
<protein>
    <submittedName>
        <fullName evidence="8">PspC domain protein</fullName>
    </submittedName>
</protein>
<evidence type="ECO:0000313" key="9">
    <source>
        <dbReference type="Proteomes" id="UP000010445"/>
    </source>
</evidence>
<organism evidence="8 9">
    <name type="scientific">Corynebacterium durum F0235</name>
    <dbReference type="NCBI Taxonomy" id="1035195"/>
    <lineage>
        <taxon>Bacteria</taxon>
        <taxon>Bacillati</taxon>
        <taxon>Actinomycetota</taxon>
        <taxon>Actinomycetes</taxon>
        <taxon>Mycobacteriales</taxon>
        <taxon>Corynebacteriaceae</taxon>
        <taxon>Corynebacterium</taxon>
    </lineage>
</organism>
<keyword evidence="3 6" id="KW-0812">Transmembrane</keyword>
<evidence type="ECO:0000256" key="4">
    <source>
        <dbReference type="ARBA" id="ARBA00022989"/>
    </source>
</evidence>
<dbReference type="PANTHER" id="PTHR33885:SF3">
    <property type="entry name" value="PHAGE SHOCK PROTEIN C"/>
    <property type="match status" value="1"/>
</dbReference>
<comment type="caution">
    <text evidence="8">The sequence shown here is derived from an EMBL/GenBank/DDBJ whole genome shotgun (WGS) entry which is preliminary data.</text>
</comment>
<feature type="domain" description="Phage shock protein PspC N-terminal" evidence="7">
    <location>
        <begin position="16"/>
        <end position="72"/>
    </location>
</feature>
<dbReference type="STRING" id="1035195.HMPREF9997_00191"/>
<sequence length="78" mass="8905">MKETLITMSNLPKLSRRLHRSRTNRIIAGVLGGIAETYGWDANVLRLLFVLSWLLPGPQFILYFVAWVLMPDDNSLGF</sequence>
<comment type="subcellular location">
    <subcellularLocation>
        <location evidence="1">Cell membrane</location>
        <topology evidence="1">Single-pass membrane protein</topology>
    </subcellularLocation>
</comment>
<evidence type="ECO:0000256" key="5">
    <source>
        <dbReference type="ARBA" id="ARBA00023136"/>
    </source>
</evidence>
<gene>
    <name evidence="8" type="ORF">HMPREF9997_00191</name>
</gene>
<proteinExistence type="predicted"/>
<name>L1MN92_9CORY</name>
<dbReference type="InterPro" id="IPR007168">
    <property type="entry name" value="Phageshock_PspC_N"/>
</dbReference>
<dbReference type="Pfam" id="PF04024">
    <property type="entry name" value="PspC"/>
    <property type="match status" value="1"/>
</dbReference>
<evidence type="ECO:0000313" key="8">
    <source>
        <dbReference type="EMBL" id="EKX92525.1"/>
    </source>
</evidence>
<dbReference type="HOGENOM" id="CLU_143433_4_1_11"/>
<accession>L1MN92</accession>
<dbReference type="PATRIC" id="fig|1035195.3.peg.180"/>
<keyword evidence="5 6" id="KW-0472">Membrane</keyword>
<dbReference type="AlphaFoldDB" id="L1MN92"/>
<keyword evidence="4 6" id="KW-1133">Transmembrane helix</keyword>